<dbReference type="PANTHER" id="PTHR11274:SF0">
    <property type="entry name" value="GENERAL TRANSCRIPTION AND DNA REPAIR FACTOR IIH HELICASE SUBUNIT XPB"/>
    <property type="match status" value="1"/>
</dbReference>
<dbReference type="Pfam" id="PF13625">
    <property type="entry name" value="Helicase_C_3"/>
    <property type="match status" value="1"/>
</dbReference>
<comment type="catalytic activity">
    <reaction evidence="7">
        <text>Couples ATP hydrolysis with the unwinding of duplex DNA by translocating in the 3'-5' direction.</text>
        <dbReference type="EC" id="5.6.2.4"/>
    </reaction>
</comment>
<evidence type="ECO:0000256" key="4">
    <source>
        <dbReference type="ARBA" id="ARBA00022806"/>
    </source>
</evidence>
<evidence type="ECO:0000256" key="6">
    <source>
        <dbReference type="ARBA" id="ARBA00023235"/>
    </source>
</evidence>
<evidence type="ECO:0000256" key="9">
    <source>
        <dbReference type="ARBA" id="ARBA00048988"/>
    </source>
</evidence>
<dbReference type="SUPFAM" id="SSF52540">
    <property type="entry name" value="P-loop containing nucleoside triphosphate hydrolases"/>
    <property type="match status" value="2"/>
</dbReference>
<evidence type="ECO:0000256" key="5">
    <source>
        <dbReference type="ARBA" id="ARBA00022840"/>
    </source>
</evidence>
<dbReference type="RefSeq" id="WP_150458397.1">
    <property type="nucleotide sequence ID" value="NZ_VYKK01000015.1"/>
</dbReference>
<feature type="domain" description="Helicase ATP-binding" evidence="10">
    <location>
        <begin position="194"/>
        <end position="349"/>
    </location>
</feature>
<evidence type="ECO:0000256" key="1">
    <source>
        <dbReference type="ARBA" id="ARBA00006637"/>
    </source>
</evidence>
<proteinExistence type="inferred from homology"/>
<evidence type="ECO:0000256" key="3">
    <source>
        <dbReference type="ARBA" id="ARBA00022801"/>
    </source>
</evidence>
<dbReference type="EMBL" id="VYKK01000015">
    <property type="protein sequence ID" value="KAA9004042.1"/>
    <property type="molecule type" value="Genomic_DNA"/>
</dbReference>
<dbReference type="SMART" id="SM00490">
    <property type="entry name" value="HELICc"/>
    <property type="match status" value="1"/>
</dbReference>
<dbReference type="EC" id="5.6.2.4" evidence="8"/>
<dbReference type="InterPro" id="IPR032830">
    <property type="entry name" value="XPB/Ssl2_N"/>
</dbReference>
<dbReference type="InterPro" id="IPR027417">
    <property type="entry name" value="P-loop_NTPase"/>
</dbReference>
<evidence type="ECO:0000259" key="10">
    <source>
        <dbReference type="PROSITE" id="PS51192"/>
    </source>
</evidence>
<dbReference type="PROSITE" id="PS51194">
    <property type="entry name" value="HELICASE_CTER"/>
    <property type="match status" value="1"/>
</dbReference>
<dbReference type="Pfam" id="PF04851">
    <property type="entry name" value="ResIII"/>
    <property type="match status" value="1"/>
</dbReference>
<sequence>MNGNGPLIVRKDRTLLLDCSHSRSAEAGEKLAQFAELVKSPPPYHTYRMSSLSLWNAAARGLSAEQTVEWLREYARWDPPEGVAEEVTEIMSRYGKLRLLLSPASADRLVLTGEIHLLDELERKGASQEAGLRRTGPCELTAELGNRGRVKQALARAGYPVLDEAGYRAGEALAISWKPGRASELRDYQKEAAERYRSARGSGVLVLPCGAGKTLLGIAVLQALSCEALILTSSTTSVRQWIAELFRWTELEPADVGEYSGSRRQIRPVTVATYQMLARKGEREGRNHLGLLGERSWGLIVYDEVHLLPAPVFRVTADLQATRRLGLTATLVREDGRESDVFSLIGPKLYDCPWKKLEGQGWLAEAACTEIRVPMAPELRMQYLRAPVRDKFRLASVNPAKTEAALRLLKRHAGEPVLIIGQYLDQLEEIAAAAGIPLLTGRTPQGRRMELYRSFNAGEIPGLAVSKVANFAVDLPAAAVAIEVSGAYGSRQEEAQRLGRILRPKPGRNRAIFYVLVTEDTREEDFAVRRRLFLTEQGYEYRRIGLGLFGDGQEGEYRC</sequence>
<gene>
    <name evidence="12" type="ORF">F4V43_11580</name>
</gene>
<feature type="domain" description="Helicase C-terminal" evidence="11">
    <location>
        <begin position="401"/>
        <end position="559"/>
    </location>
</feature>
<evidence type="ECO:0000313" key="12">
    <source>
        <dbReference type="EMBL" id="KAA9004042.1"/>
    </source>
</evidence>
<dbReference type="InterPro" id="IPR014001">
    <property type="entry name" value="Helicase_ATP-bd"/>
</dbReference>
<dbReference type="Pfam" id="PF16203">
    <property type="entry name" value="ERCC3_RAD25_C"/>
    <property type="match status" value="1"/>
</dbReference>
<dbReference type="InterPro" id="IPR032438">
    <property type="entry name" value="ERCC3_RAD25_C"/>
</dbReference>
<evidence type="ECO:0000256" key="8">
    <source>
        <dbReference type="ARBA" id="ARBA00034808"/>
    </source>
</evidence>
<dbReference type="SMART" id="SM00487">
    <property type="entry name" value="DEXDc"/>
    <property type="match status" value="1"/>
</dbReference>
<evidence type="ECO:0000313" key="13">
    <source>
        <dbReference type="Proteomes" id="UP000367750"/>
    </source>
</evidence>
<comment type="catalytic activity">
    <reaction evidence="9">
        <text>ATP + H2O = ADP + phosphate + H(+)</text>
        <dbReference type="Rhea" id="RHEA:13065"/>
        <dbReference type="ChEBI" id="CHEBI:15377"/>
        <dbReference type="ChEBI" id="CHEBI:15378"/>
        <dbReference type="ChEBI" id="CHEBI:30616"/>
        <dbReference type="ChEBI" id="CHEBI:43474"/>
        <dbReference type="ChEBI" id="CHEBI:456216"/>
        <dbReference type="EC" id="5.6.2.4"/>
    </reaction>
</comment>
<keyword evidence="13" id="KW-1185">Reference proteome</keyword>
<comment type="caution">
    <text evidence="12">The sequence shown here is derived from an EMBL/GenBank/DDBJ whole genome shotgun (WGS) entry which is preliminary data.</text>
</comment>
<accession>A0A5J5G8V4</accession>
<keyword evidence="6" id="KW-0413">Isomerase</keyword>
<dbReference type="GO" id="GO:0005524">
    <property type="term" value="F:ATP binding"/>
    <property type="evidence" value="ECO:0007669"/>
    <property type="project" value="UniProtKB-KW"/>
</dbReference>
<dbReference type="PRINTS" id="PR00851">
    <property type="entry name" value="XRODRMPGMNTB"/>
</dbReference>
<evidence type="ECO:0000259" key="11">
    <source>
        <dbReference type="PROSITE" id="PS51194"/>
    </source>
</evidence>
<keyword evidence="3" id="KW-0378">Hydrolase</keyword>
<evidence type="ECO:0000256" key="2">
    <source>
        <dbReference type="ARBA" id="ARBA00022741"/>
    </source>
</evidence>
<dbReference type="PANTHER" id="PTHR11274">
    <property type="entry name" value="RAD25/XP-B DNA REPAIR HELICASE"/>
    <property type="match status" value="1"/>
</dbReference>
<dbReference type="Proteomes" id="UP000367750">
    <property type="component" value="Unassembled WGS sequence"/>
</dbReference>
<dbReference type="GO" id="GO:0016787">
    <property type="term" value="F:hydrolase activity"/>
    <property type="evidence" value="ECO:0007669"/>
    <property type="project" value="UniProtKB-KW"/>
</dbReference>
<dbReference type="InterPro" id="IPR050615">
    <property type="entry name" value="ATP-dep_DNA_Helicase"/>
</dbReference>
<dbReference type="InterPro" id="IPR006935">
    <property type="entry name" value="Helicase/UvrB_N"/>
</dbReference>
<dbReference type="NCBIfam" id="NF045503">
    <property type="entry name" value="repair_heli_XPB"/>
    <property type="match status" value="1"/>
</dbReference>
<dbReference type="PROSITE" id="PS51192">
    <property type="entry name" value="HELICASE_ATP_BIND_1"/>
    <property type="match status" value="1"/>
</dbReference>
<reference evidence="12 13" key="1">
    <citation type="submission" date="2019-09" db="EMBL/GenBank/DDBJ databases">
        <title>Bacillus ochoae sp. nov., Paenibacillus whitsoniae sp. nov., Paenibacillus spiritus sp. nov. Isolated from the Mars Exploration Rover during spacecraft assembly.</title>
        <authorList>
            <person name="Seuylemezian A."/>
            <person name="Vaishampayan P."/>
        </authorList>
    </citation>
    <scope>NUCLEOTIDE SEQUENCE [LARGE SCALE GENOMIC DNA]</scope>
    <source>
        <strain evidence="12 13">MER_111</strain>
    </source>
</reference>
<dbReference type="Gene3D" id="3.40.50.300">
    <property type="entry name" value="P-loop containing nucleotide triphosphate hydrolases"/>
    <property type="match status" value="2"/>
</dbReference>
<protein>
    <recommendedName>
        <fullName evidence="8">DNA 3'-5' helicase</fullName>
        <ecNumber evidence="8">5.6.2.4</ecNumber>
    </recommendedName>
</protein>
<keyword evidence="4 12" id="KW-0347">Helicase</keyword>
<keyword evidence="5" id="KW-0067">ATP-binding</keyword>
<dbReference type="OrthoDB" id="9802848at2"/>
<evidence type="ECO:0000256" key="7">
    <source>
        <dbReference type="ARBA" id="ARBA00034617"/>
    </source>
</evidence>
<organism evidence="12 13">
    <name type="scientific">Paenibacillus spiritus</name>
    <dbReference type="NCBI Taxonomy" id="2496557"/>
    <lineage>
        <taxon>Bacteria</taxon>
        <taxon>Bacillati</taxon>
        <taxon>Bacillota</taxon>
        <taxon>Bacilli</taxon>
        <taxon>Bacillales</taxon>
        <taxon>Paenibacillaceae</taxon>
        <taxon>Paenibacillus</taxon>
    </lineage>
</organism>
<dbReference type="InterPro" id="IPR001650">
    <property type="entry name" value="Helicase_C-like"/>
</dbReference>
<dbReference type="AlphaFoldDB" id="A0A5J5G8V4"/>
<keyword evidence="2" id="KW-0547">Nucleotide-binding</keyword>
<dbReference type="GO" id="GO:0003677">
    <property type="term" value="F:DNA binding"/>
    <property type="evidence" value="ECO:0007669"/>
    <property type="project" value="InterPro"/>
</dbReference>
<dbReference type="GO" id="GO:0043138">
    <property type="term" value="F:3'-5' DNA helicase activity"/>
    <property type="evidence" value="ECO:0007669"/>
    <property type="project" value="UniProtKB-EC"/>
</dbReference>
<comment type="similarity">
    <text evidence="1">Belongs to the helicase family. RAD25/XPB subfamily.</text>
</comment>
<name>A0A5J5G8V4_9BACL</name>
<dbReference type="CDD" id="cd18789">
    <property type="entry name" value="SF2_C_XPB"/>
    <property type="match status" value="1"/>
</dbReference>